<dbReference type="InterPro" id="IPR029044">
    <property type="entry name" value="Nucleotide-diphossugar_trans"/>
</dbReference>
<dbReference type="GO" id="GO:1901135">
    <property type="term" value="P:carbohydrate derivative metabolic process"/>
    <property type="evidence" value="ECO:0007669"/>
    <property type="project" value="UniProtKB-ARBA"/>
</dbReference>
<dbReference type="STRING" id="59463.ENSMLUP00000022181"/>
<dbReference type="InterPro" id="IPR052427">
    <property type="entry name" value="Glycosyltrans_GT2/GT47"/>
</dbReference>
<dbReference type="eggNOG" id="KOG1022">
    <property type="taxonomic scope" value="Eukaryota"/>
</dbReference>
<feature type="domain" description="Glycosyl transferase 64" evidence="11">
    <location>
        <begin position="72"/>
        <end position="179"/>
    </location>
</feature>
<evidence type="ECO:0000256" key="1">
    <source>
        <dbReference type="ARBA" id="ARBA00004648"/>
    </source>
</evidence>
<evidence type="ECO:0000256" key="7">
    <source>
        <dbReference type="ARBA" id="ARBA00023136"/>
    </source>
</evidence>
<evidence type="ECO:0000256" key="9">
    <source>
        <dbReference type="ARBA" id="ARBA00023180"/>
    </source>
</evidence>
<dbReference type="Proteomes" id="UP000001074">
    <property type="component" value="Unassembled WGS sequence"/>
</dbReference>
<evidence type="ECO:0000256" key="6">
    <source>
        <dbReference type="ARBA" id="ARBA00022989"/>
    </source>
</evidence>
<evidence type="ECO:0000256" key="8">
    <source>
        <dbReference type="ARBA" id="ARBA00023157"/>
    </source>
</evidence>
<proteinExistence type="inferred from homology"/>
<feature type="region of interest" description="Disordered" evidence="10">
    <location>
        <begin position="51"/>
        <end position="73"/>
    </location>
</feature>
<evidence type="ECO:0000256" key="5">
    <source>
        <dbReference type="ARBA" id="ARBA00022692"/>
    </source>
</evidence>
<reference evidence="12" key="2">
    <citation type="submission" date="2025-08" db="UniProtKB">
        <authorList>
            <consortium name="Ensembl"/>
        </authorList>
    </citation>
    <scope>IDENTIFICATION</scope>
</reference>
<dbReference type="GeneTree" id="ENSGT00940000158820"/>
<dbReference type="Ensembl" id="ENSMLUT00000023979.1">
    <property type="protein sequence ID" value="ENSMLUP00000022181.1"/>
    <property type="gene ID" value="ENSMLUG00000025295.1"/>
</dbReference>
<keyword evidence="6" id="KW-1133">Transmembrane helix</keyword>
<dbReference type="PANTHER" id="PTHR47844:SF1">
    <property type="entry name" value="EXOSTOSIN-LIKE 2"/>
    <property type="match status" value="1"/>
</dbReference>
<evidence type="ECO:0000256" key="4">
    <source>
        <dbReference type="ARBA" id="ARBA00022679"/>
    </source>
</evidence>
<evidence type="ECO:0000313" key="13">
    <source>
        <dbReference type="Proteomes" id="UP000001074"/>
    </source>
</evidence>
<dbReference type="GO" id="GO:0016757">
    <property type="term" value="F:glycosyltransferase activity"/>
    <property type="evidence" value="ECO:0007669"/>
    <property type="project" value="UniProtKB-KW"/>
</dbReference>
<organism evidence="12 13">
    <name type="scientific">Myotis lucifugus</name>
    <name type="common">Little brown bat</name>
    <dbReference type="NCBI Taxonomy" id="59463"/>
    <lineage>
        <taxon>Eukaryota</taxon>
        <taxon>Metazoa</taxon>
        <taxon>Chordata</taxon>
        <taxon>Craniata</taxon>
        <taxon>Vertebrata</taxon>
        <taxon>Euteleostomi</taxon>
        <taxon>Mammalia</taxon>
        <taxon>Eutheria</taxon>
        <taxon>Laurasiatheria</taxon>
        <taxon>Chiroptera</taxon>
        <taxon>Yangochiroptera</taxon>
        <taxon>Vespertilionidae</taxon>
        <taxon>Myotis</taxon>
    </lineage>
</organism>
<dbReference type="HOGENOM" id="CLU_013906_0_0_1"/>
<keyword evidence="13" id="KW-1185">Reference proteome</keyword>
<keyword evidence="7" id="KW-0472">Membrane</keyword>
<feature type="compositionally biased region" description="Low complexity" evidence="10">
    <location>
        <begin position="198"/>
        <end position="210"/>
    </location>
</feature>
<keyword evidence="4" id="KW-0808">Transferase</keyword>
<name>G1QEP8_MYOLU</name>
<reference evidence="12 13" key="1">
    <citation type="journal article" date="2011" name="Nature">
        <title>A high-resolution map of human evolutionary constraint using 29 mammals.</title>
        <authorList>
            <person name="Lindblad-Toh K."/>
            <person name="Garber M."/>
            <person name="Zuk O."/>
            <person name="Lin M.F."/>
            <person name="Parker B.J."/>
            <person name="Washietl S."/>
            <person name="Kheradpour P."/>
            <person name="Ernst J."/>
            <person name="Jordan G."/>
            <person name="Mauceli E."/>
            <person name="Ward L.D."/>
            <person name="Lowe C.B."/>
            <person name="Holloway A.K."/>
            <person name="Clamp M."/>
            <person name="Gnerre S."/>
            <person name="Alfoldi J."/>
            <person name="Beal K."/>
            <person name="Chang J."/>
            <person name="Clawson H."/>
            <person name="Cuff J."/>
            <person name="Di Palma F."/>
            <person name="Fitzgerald S."/>
            <person name="Flicek P."/>
            <person name="Guttman M."/>
            <person name="Hubisz M.J."/>
            <person name="Jaffe D.B."/>
            <person name="Jungreis I."/>
            <person name="Kent W.J."/>
            <person name="Kostka D."/>
            <person name="Lara M."/>
            <person name="Martins A.L."/>
            <person name="Massingham T."/>
            <person name="Moltke I."/>
            <person name="Raney B.J."/>
            <person name="Rasmussen M.D."/>
            <person name="Robinson J."/>
            <person name="Stark A."/>
            <person name="Vilella A.J."/>
            <person name="Wen J."/>
            <person name="Xie X."/>
            <person name="Zody M.C."/>
            <person name="Baldwin J."/>
            <person name="Bloom T."/>
            <person name="Chin C.W."/>
            <person name="Heiman D."/>
            <person name="Nicol R."/>
            <person name="Nusbaum C."/>
            <person name="Young S."/>
            <person name="Wilkinson J."/>
            <person name="Worley K.C."/>
            <person name="Kovar C.L."/>
            <person name="Muzny D.M."/>
            <person name="Gibbs R.A."/>
            <person name="Cree A."/>
            <person name="Dihn H.H."/>
            <person name="Fowler G."/>
            <person name="Jhangiani S."/>
            <person name="Joshi V."/>
            <person name="Lee S."/>
            <person name="Lewis L.R."/>
            <person name="Nazareth L.V."/>
            <person name="Okwuonu G."/>
            <person name="Santibanez J."/>
            <person name="Warren W.C."/>
            <person name="Mardis E.R."/>
            <person name="Weinstock G.M."/>
            <person name="Wilson R.K."/>
            <person name="Delehaunty K."/>
            <person name="Dooling D."/>
            <person name="Fronik C."/>
            <person name="Fulton L."/>
            <person name="Fulton B."/>
            <person name="Graves T."/>
            <person name="Minx P."/>
            <person name="Sodergren E."/>
            <person name="Birney E."/>
            <person name="Margulies E.H."/>
            <person name="Herrero J."/>
            <person name="Green E.D."/>
            <person name="Haussler D."/>
            <person name="Siepel A."/>
            <person name="Goldman N."/>
            <person name="Pollard K.S."/>
            <person name="Pedersen J.S."/>
            <person name="Lander E.S."/>
            <person name="Kellis M."/>
        </authorList>
    </citation>
    <scope>NUCLEOTIDE SEQUENCE [LARGE SCALE GENOMIC DNA]</scope>
</reference>
<keyword evidence="5" id="KW-0812">Transmembrane</keyword>
<dbReference type="InParanoid" id="G1QEP8"/>
<protein>
    <recommendedName>
        <fullName evidence="11">Glycosyl transferase 64 domain-containing protein</fullName>
    </recommendedName>
</protein>
<dbReference type="PANTHER" id="PTHR47844">
    <property type="entry name" value="SYNTHASE CPS1, PUTATIVE (AFU_ORTHOLOGUE AFUA_7G02500)-RELATED"/>
    <property type="match status" value="1"/>
</dbReference>
<dbReference type="EMBL" id="AAPE02035647">
    <property type="status" value="NOT_ANNOTATED_CDS"/>
    <property type="molecule type" value="Genomic_DNA"/>
</dbReference>
<evidence type="ECO:0000256" key="10">
    <source>
        <dbReference type="SAM" id="MobiDB-lite"/>
    </source>
</evidence>
<comment type="subcellular location">
    <subcellularLocation>
        <location evidence="1">Endoplasmic reticulum membrane</location>
        <topology evidence="1">Single-pass type II membrane protein</topology>
    </subcellularLocation>
</comment>
<dbReference type="Gene3D" id="3.90.550.10">
    <property type="entry name" value="Spore Coat Polysaccharide Biosynthesis Protein SpsA, Chain A"/>
    <property type="match status" value="1"/>
</dbReference>
<accession>G1QEP8</accession>
<sequence>MRGCHICTLPGGAPGRVLRPLWWPRLLLAAGAPTTLLPDHKDGAMLPRRRAVTSQARPPGFPPSHPADDDRSRSELLRRRLSHHQAVPQRRALVVWSDVGGKPREDFWGLTPCPELQTPDDQQHENRLRASLALETQALMAMTTLLSAPDLVFAFSVWQQFPDELVGFVPSKHVSTASQLRGFELQTPGVGDGDHAPPARTSSSSRGSAASALLGDTQNCNDIAMAMNFLVAKHTRKTSGVFVKPVNMGNLEKETGGHSGMWRRAEHFLPSSYCVHRLVRRHPLRYSYSLTAQFSSAFPMPTQKSGV</sequence>
<evidence type="ECO:0000313" key="12">
    <source>
        <dbReference type="Ensembl" id="ENSMLUP00000022181.1"/>
    </source>
</evidence>
<dbReference type="InterPro" id="IPR015338">
    <property type="entry name" value="GT64_dom"/>
</dbReference>
<evidence type="ECO:0000256" key="3">
    <source>
        <dbReference type="ARBA" id="ARBA00022676"/>
    </source>
</evidence>
<dbReference type="Pfam" id="PF09258">
    <property type="entry name" value="Glyco_transf_64"/>
    <property type="match status" value="2"/>
</dbReference>
<comment type="similarity">
    <text evidence="2">Belongs to the glycosyltransferase 47 family.</text>
</comment>
<dbReference type="GO" id="GO:0005789">
    <property type="term" value="C:endoplasmic reticulum membrane"/>
    <property type="evidence" value="ECO:0007669"/>
    <property type="project" value="UniProtKB-SubCell"/>
</dbReference>
<dbReference type="AlphaFoldDB" id="G1QEP8"/>
<keyword evidence="9" id="KW-0325">Glycoprotein</keyword>
<evidence type="ECO:0000259" key="11">
    <source>
        <dbReference type="Pfam" id="PF09258"/>
    </source>
</evidence>
<keyword evidence="8" id="KW-1015">Disulfide bond</keyword>
<reference evidence="12" key="3">
    <citation type="submission" date="2025-09" db="UniProtKB">
        <authorList>
            <consortium name="Ensembl"/>
        </authorList>
    </citation>
    <scope>IDENTIFICATION</scope>
</reference>
<feature type="region of interest" description="Disordered" evidence="10">
    <location>
        <begin position="184"/>
        <end position="210"/>
    </location>
</feature>
<keyword evidence="3" id="KW-0328">Glycosyltransferase</keyword>
<feature type="domain" description="Glycosyl transferase 64" evidence="11">
    <location>
        <begin position="208"/>
        <end position="288"/>
    </location>
</feature>
<evidence type="ECO:0000256" key="2">
    <source>
        <dbReference type="ARBA" id="ARBA00010271"/>
    </source>
</evidence>